<sequence length="75" mass="8662">MTNNDIFKKLRIAFNMKDTDIIETLGKVGFTISKSEINAIFRNKGHRNYKACGDQLLRKFLEGLIERERSTGVKQ</sequence>
<organism evidence="1 2">
    <name type="scientific">Spirochaeta isovalerica</name>
    <dbReference type="NCBI Taxonomy" id="150"/>
    <lineage>
        <taxon>Bacteria</taxon>
        <taxon>Pseudomonadati</taxon>
        <taxon>Spirochaetota</taxon>
        <taxon>Spirochaetia</taxon>
        <taxon>Spirochaetales</taxon>
        <taxon>Spirochaetaceae</taxon>
        <taxon>Spirochaeta</taxon>
    </lineage>
</organism>
<dbReference type="AlphaFoldDB" id="A0A841RIC1"/>
<reference evidence="1 2" key="1">
    <citation type="submission" date="2020-08" db="EMBL/GenBank/DDBJ databases">
        <title>Genomic Encyclopedia of Type Strains, Phase IV (KMG-IV): sequencing the most valuable type-strain genomes for metagenomic binning, comparative biology and taxonomic classification.</title>
        <authorList>
            <person name="Goeker M."/>
        </authorList>
    </citation>
    <scope>NUCLEOTIDE SEQUENCE [LARGE SCALE GENOMIC DNA]</scope>
    <source>
        <strain evidence="1 2">DSM 2461</strain>
    </source>
</reference>
<accession>A0A841RIC1</accession>
<keyword evidence="2" id="KW-1185">Reference proteome</keyword>
<name>A0A841RIC1_9SPIO</name>
<comment type="caution">
    <text evidence="1">The sequence shown here is derived from an EMBL/GenBank/DDBJ whole genome shotgun (WGS) entry which is preliminary data.</text>
</comment>
<dbReference type="EMBL" id="JACHGJ010000009">
    <property type="protein sequence ID" value="MBB6482052.1"/>
    <property type="molecule type" value="Genomic_DNA"/>
</dbReference>
<protein>
    <submittedName>
        <fullName evidence="1">Uncharacterized protein YehS (DUF1456 family)</fullName>
    </submittedName>
</protein>
<dbReference type="Proteomes" id="UP000587760">
    <property type="component" value="Unassembled WGS sequence"/>
</dbReference>
<dbReference type="RefSeq" id="WP_184748288.1">
    <property type="nucleotide sequence ID" value="NZ_JACHGJ010000009.1"/>
</dbReference>
<dbReference type="InterPro" id="IPR009921">
    <property type="entry name" value="YehS-like"/>
</dbReference>
<proteinExistence type="predicted"/>
<dbReference type="PANTHER" id="PTHR37805:SF1">
    <property type="entry name" value="CYTOPLASMIC PROTEIN"/>
    <property type="match status" value="1"/>
</dbReference>
<dbReference type="PANTHER" id="PTHR37805">
    <property type="entry name" value="CYTOPLASMIC PROTEIN-RELATED"/>
    <property type="match status" value="1"/>
</dbReference>
<evidence type="ECO:0000313" key="2">
    <source>
        <dbReference type="Proteomes" id="UP000587760"/>
    </source>
</evidence>
<gene>
    <name evidence="1" type="ORF">HNR50_003740</name>
</gene>
<dbReference type="Pfam" id="PF07308">
    <property type="entry name" value="DUF1456"/>
    <property type="match status" value="1"/>
</dbReference>
<evidence type="ECO:0000313" key="1">
    <source>
        <dbReference type="EMBL" id="MBB6482052.1"/>
    </source>
</evidence>